<dbReference type="Pfam" id="PF04203">
    <property type="entry name" value="Sortase"/>
    <property type="match status" value="1"/>
</dbReference>
<keyword evidence="4" id="KW-1185">Reference proteome</keyword>
<name>A0ABX0Y763_9ACTN</name>
<dbReference type="Gene3D" id="2.40.260.10">
    <property type="entry name" value="Sortase"/>
    <property type="match status" value="1"/>
</dbReference>
<dbReference type="InterPro" id="IPR023365">
    <property type="entry name" value="Sortase_dom-sf"/>
</dbReference>
<comment type="caution">
    <text evidence="3">The sequence shown here is derived from an EMBL/GenBank/DDBJ whole genome shotgun (WGS) entry which is preliminary data.</text>
</comment>
<protein>
    <submittedName>
        <fullName evidence="3">Class F sortase</fullName>
    </submittedName>
</protein>
<feature type="non-terminal residue" evidence="3">
    <location>
        <position position="1"/>
    </location>
</feature>
<evidence type="ECO:0000313" key="3">
    <source>
        <dbReference type="EMBL" id="NJC74264.1"/>
    </source>
</evidence>
<sequence>MTRYLPGSARSAVIGMFTVLAALLALSPVTQLVTGDPSRSNGAVSSTHRSVRQPAPVPPSSPGVVPLPRSVPVRVSVPAIDATSSLIPLGLTPDGGLETPPVEDPMQAGWYSLGPTPGEAGAAVIVGHVDGYSDPGIFYQLYKLKRGDQIIVARQDGTTARFTVYGTRQVDKDSFPTSQVYATTTRAELRLITCGGLFNYGTGNYTDNIIVFAALTRAR</sequence>
<organism evidence="3 4">
    <name type="scientific">Planosporangium thailandense</name>
    <dbReference type="NCBI Taxonomy" id="765197"/>
    <lineage>
        <taxon>Bacteria</taxon>
        <taxon>Bacillati</taxon>
        <taxon>Actinomycetota</taxon>
        <taxon>Actinomycetes</taxon>
        <taxon>Micromonosporales</taxon>
        <taxon>Micromonosporaceae</taxon>
        <taxon>Planosporangium</taxon>
    </lineage>
</organism>
<dbReference type="InterPro" id="IPR005754">
    <property type="entry name" value="Sortase"/>
</dbReference>
<accession>A0ABX0Y763</accession>
<evidence type="ECO:0000256" key="2">
    <source>
        <dbReference type="SAM" id="MobiDB-lite"/>
    </source>
</evidence>
<dbReference type="EMBL" id="JAATVY010000053">
    <property type="protein sequence ID" value="NJC74264.1"/>
    <property type="molecule type" value="Genomic_DNA"/>
</dbReference>
<evidence type="ECO:0000313" key="4">
    <source>
        <dbReference type="Proteomes" id="UP000722989"/>
    </source>
</evidence>
<keyword evidence="1" id="KW-0378">Hydrolase</keyword>
<dbReference type="SUPFAM" id="SSF63817">
    <property type="entry name" value="Sortase"/>
    <property type="match status" value="1"/>
</dbReference>
<dbReference type="Proteomes" id="UP000722989">
    <property type="component" value="Unassembled WGS sequence"/>
</dbReference>
<feature type="compositionally biased region" description="Polar residues" evidence="2">
    <location>
        <begin position="33"/>
        <end position="48"/>
    </location>
</feature>
<feature type="region of interest" description="Disordered" evidence="2">
    <location>
        <begin position="33"/>
        <end position="65"/>
    </location>
</feature>
<dbReference type="NCBIfam" id="NF033748">
    <property type="entry name" value="class_F_sortase"/>
    <property type="match status" value="1"/>
</dbReference>
<evidence type="ECO:0000256" key="1">
    <source>
        <dbReference type="ARBA" id="ARBA00022801"/>
    </source>
</evidence>
<gene>
    <name evidence="3" type="ORF">HC031_31795</name>
</gene>
<dbReference type="InterPro" id="IPR042001">
    <property type="entry name" value="Sortase_F"/>
</dbReference>
<dbReference type="CDD" id="cd05829">
    <property type="entry name" value="Sortase_F"/>
    <property type="match status" value="1"/>
</dbReference>
<proteinExistence type="predicted"/>
<reference evidence="3 4" key="1">
    <citation type="submission" date="2020-03" db="EMBL/GenBank/DDBJ databases">
        <title>WGS of the type strain of Planosporangium spp.</title>
        <authorList>
            <person name="Thawai C."/>
        </authorList>
    </citation>
    <scope>NUCLEOTIDE SEQUENCE [LARGE SCALE GENOMIC DNA]</scope>
    <source>
        <strain evidence="3 4">TBRC 5610</strain>
    </source>
</reference>